<organism evidence="2 3">
    <name type="scientific">Pelotomaculum propionicicum</name>
    <dbReference type="NCBI Taxonomy" id="258475"/>
    <lineage>
        <taxon>Bacteria</taxon>
        <taxon>Bacillati</taxon>
        <taxon>Bacillota</taxon>
        <taxon>Clostridia</taxon>
        <taxon>Eubacteriales</taxon>
        <taxon>Desulfotomaculaceae</taxon>
        <taxon>Pelotomaculum</taxon>
    </lineage>
</organism>
<keyword evidence="1" id="KW-0472">Membrane</keyword>
<reference evidence="2 3" key="1">
    <citation type="journal article" date="2018" name="Environ. Microbiol.">
        <title>Novel energy conservation strategies and behaviour of Pelotomaculum schinkii driving syntrophic propionate catabolism.</title>
        <authorList>
            <person name="Hidalgo-Ahumada C.A.P."/>
            <person name="Nobu M.K."/>
            <person name="Narihiro T."/>
            <person name="Tamaki H."/>
            <person name="Liu W.T."/>
            <person name="Kamagata Y."/>
            <person name="Stams A.J.M."/>
            <person name="Imachi H."/>
            <person name="Sousa D.Z."/>
        </authorList>
    </citation>
    <scope>NUCLEOTIDE SEQUENCE [LARGE SCALE GENOMIC DNA]</scope>
    <source>
        <strain evidence="2 3">MGP</strain>
    </source>
</reference>
<evidence type="ECO:0000256" key="1">
    <source>
        <dbReference type="SAM" id="Phobius"/>
    </source>
</evidence>
<evidence type="ECO:0000313" key="2">
    <source>
        <dbReference type="EMBL" id="TEB11282.1"/>
    </source>
</evidence>
<accession>A0A4Y7RRG6</accession>
<dbReference type="AlphaFoldDB" id="A0A4Y7RRG6"/>
<keyword evidence="1" id="KW-1133">Transmembrane helix</keyword>
<keyword evidence="3" id="KW-1185">Reference proteome</keyword>
<proteinExistence type="predicted"/>
<name>A0A4Y7RRG6_9FIRM</name>
<sequence>MAVELEEGIKAEALTKVFPLFFFFIFVFFFFFVFI</sequence>
<feature type="transmembrane region" description="Helical" evidence="1">
    <location>
        <begin position="17"/>
        <end position="34"/>
    </location>
</feature>
<dbReference type="Proteomes" id="UP000297597">
    <property type="component" value="Unassembled WGS sequence"/>
</dbReference>
<gene>
    <name evidence="2" type="ORF">Pmgp_01817</name>
</gene>
<protein>
    <submittedName>
        <fullName evidence="2">Uncharacterized protein</fullName>
    </submittedName>
</protein>
<keyword evidence="1" id="KW-0812">Transmembrane</keyword>
<dbReference type="EMBL" id="QFFZ01000016">
    <property type="protein sequence ID" value="TEB11282.1"/>
    <property type="molecule type" value="Genomic_DNA"/>
</dbReference>
<evidence type="ECO:0000313" key="3">
    <source>
        <dbReference type="Proteomes" id="UP000297597"/>
    </source>
</evidence>
<comment type="caution">
    <text evidence="2">The sequence shown here is derived from an EMBL/GenBank/DDBJ whole genome shotgun (WGS) entry which is preliminary data.</text>
</comment>